<dbReference type="CDD" id="cd15260">
    <property type="entry name" value="7tmB1_NPR_B4_insect-like"/>
    <property type="match status" value="1"/>
</dbReference>
<gene>
    <name evidence="15" type="primary">calcrla</name>
    <name evidence="15" type="ORF">g.52368</name>
</gene>
<evidence type="ECO:0000256" key="2">
    <source>
        <dbReference type="ARBA" id="ARBA00005314"/>
    </source>
</evidence>
<dbReference type="PROSITE" id="PS50227">
    <property type="entry name" value="G_PROTEIN_RECEP_F2_3"/>
    <property type="match status" value="1"/>
</dbReference>
<dbReference type="Gene3D" id="4.10.1240.10">
    <property type="entry name" value="GPCR, family 2, extracellular hormone receptor domain"/>
    <property type="match status" value="1"/>
</dbReference>
<dbReference type="Gene3D" id="1.20.1070.10">
    <property type="entry name" value="Rhodopsin 7-helix transmembrane proteins"/>
    <property type="match status" value="1"/>
</dbReference>
<name>A0A0C9RV18_9HYME</name>
<dbReference type="PROSITE" id="PS00649">
    <property type="entry name" value="G_PROTEIN_RECEP_F2_1"/>
    <property type="match status" value="1"/>
</dbReference>
<feature type="transmembrane region" description="Helical" evidence="12">
    <location>
        <begin position="277"/>
        <end position="303"/>
    </location>
</feature>
<dbReference type="SUPFAM" id="SSF81321">
    <property type="entry name" value="Family A G protein-coupled receptor-like"/>
    <property type="match status" value="1"/>
</dbReference>
<feature type="domain" description="G-protein coupled receptors family 2 profile 2" evidence="14">
    <location>
        <begin position="125"/>
        <end position="379"/>
    </location>
</feature>
<evidence type="ECO:0000256" key="8">
    <source>
        <dbReference type="ARBA" id="ARBA00023170"/>
    </source>
</evidence>
<dbReference type="AlphaFoldDB" id="A0A0C9RV18"/>
<comment type="similarity">
    <text evidence="2">Belongs to the G-protein coupled receptor 2 family.</text>
</comment>
<dbReference type="PRINTS" id="PR00249">
    <property type="entry name" value="GPCRSECRETIN"/>
</dbReference>
<evidence type="ECO:0000256" key="6">
    <source>
        <dbReference type="ARBA" id="ARBA00023040"/>
    </source>
</evidence>
<dbReference type="InterPro" id="IPR050332">
    <property type="entry name" value="GPCR_2"/>
</dbReference>
<dbReference type="InterPro" id="IPR017983">
    <property type="entry name" value="GPCR_2_secretin-like_CS"/>
</dbReference>
<feature type="domain" description="G-protein coupled receptors family 2 profile 1" evidence="13">
    <location>
        <begin position="34"/>
        <end position="117"/>
    </location>
</feature>
<evidence type="ECO:0000256" key="11">
    <source>
        <dbReference type="SAM" id="MobiDB-lite"/>
    </source>
</evidence>
<sequence>MELQTEAPGNSTTTVGSTVPEEEYRRITQERRQECLEFLSLNTTSPPEPYCPGLFDGWSCWPDTPAGQKAFTKCPAFITGFDESLYAHKICEANGSWFRHPDSNQIWSNYTTCIDIEDYNWQQAINVIYKTGYTISLIALILSLGILTYFRSLRCARITLHMNLFASFAVNNTLWLIWYGLIAANAELLMENGILCRLVHVILHYFLLTNYAWMLCEGLYLHTLLVSAFTSEHNLVKWLMGIGWPAPAVFVVVYATLRATSDDPKDNSQCWIDEGNYINVLVYPVCVSTLLNLLFLFNIVRVLCSKLRAGPAIGSQPSRSMLQAFRATFLLVPLLGLHYLLTPFRPPKDHAWAQSYEIISAITASFQGLCVAVLFCFFNGEVIAQFKRKWEGSAFMRKRANSCTATTVSVGNPPLALHLVSSHYLYPRNCPIPPRLDNKTSEKSHHQSDISQSLNNKHFLKKNP</sequence>
<dbReference type="InterPro" id="IPR001879">
    <property type="entry name" value="GPCR_2_extracellular_dom"/>
</dbReference>
<dbReference type="PANTHER" id="PTHR45620:SF32">
    <property type="entry name" value="DIURETIC HORMONE 31 RECEPTOR, ISOFORM C"/>
    <property type="match status" value="1"/>
</dbReference>
<feature type="compositionally biased region" description="Polar residues" evidence="11">
    <location>
        <begin position="7"/>
        <end position="17"/>
    </location>
</feature>
<feature type="transmembrane region" description="Helical" evidence="12">
    <location>
        <begin position="132"/>
        <end position="150"/>
    </location>
</feature>
<evidence type="ECO:0000256" key="1">
    <source>
        <dbReference type="ARBA" id="ARBA00004651"/>
    </source>
</evidence>
<dbReference type="PANTHER" id="PTHR45620">
    <property type="entry name" value="PDF RECEPTOR-LIKE PROTEIN-RELATED"/>
    <property type="match status" value="1"/>
</dbReference>
<dbReference type="GO" id="GO:0005886">
    <property type="term" value="C:plasma membrane"/>
    <property type="evidence" value="ECO:0007669"/>
    <property type="project" value="UniProtKB-SubCell"/>
</dbReference>
<keyword evidence="4 12" id="KW-0812">Transmembrane</keyword>
<evidence type="ECO:0000256" key="9">
    <source>
        <dbReference type="ARBA" id="ARBA00023180"/>
    </source>
</evidence>
<dbReference type="SMART" id="SM00008">
    <property type="entry name" value="HormR"/>
    <property type="match status" value="1"/>
</dbReference>
<evidence type="ECO:0000256" key="4">
    <source>
        <dbReference type="ARBA" id="ARBA00022692"/>
    </source>
</evidence>
<evidence type="ECO:0000256" key="3">
    <source>
        <dbReference type="ARBA" id="ARBA00022475"/>
    </source>
</evidence>
<evidence type="ECO:0000256" key="7">
    <source>
        <dbReference type="ARBA" id="ARBA00023136"/>
    </source>
</evidence>
<feature type="region of interest" description="Disordered" evidence="11">
    <location>
        <begin position="1"/>
        <end position="23"/>
    </location>
</feature>
<keyword evidence="9" id="KW-0325">Glycoprotein</keyword>
<evidence type="ECO:0000256" key="10">
    <source>
        <dbReference type="ARBA" id="ARBA00023224"/>
    </source>
</evidence>
<dbReference type="GO" id="GO:0008528">
    <property type="term" value="F:G protein-coupled peptide receptor activity"/>
    <property type="evidence" value="ECO:0007669"/>
    <property type="project" value="TreeGrafter"/>
</dbReference>
<evidence type="ECO:0000259" key="13">
    <source>
        <dbReference type="PROSITE" id="PS50227"/>
    </source>
</evidence>
<dbReference type="InterPro" id="IPR017981">
    <property type="entry name" value="GPCR_2-like_7TM"/>
</dbReference>
<dbReference type="InterPro" id="IPR000832">
    <property type="entry name" value="GPCR_2_secretin-like"/>
</dbReference>
<proteinExistence type="inferred from homology"/>
<keyword evidence="7 12" id="KW-0472">Membrane</keyword>
<keyword evidence="6" id="KW-0297">G-protein coupled receptor</keyword>
<feature type="transmembrane region" description="Helical" evidence="12">
    <location>
        <begin position="361"/>
        <end position="380"/>
    </location>
</feature>
<keyword evidence="10" id="KW-0807">Transducer</keyword>
<feature type="region of interest" description="Disordered" evidence="11">
    <location>
        <begin position="436"/>
        <end position="455"/>
    </location>
</feature>
<dbReference type="Pfam" id="PF00002">
    <property type="entry name" value="7tm_2"/>
    <property type="match status" value="1"/>
</dbReference>
<feature type="transmembrane region" description="Helical" evidence="12">
    <location>
        <begin position="324"/>
        <end position="341"/>
    </location>
</feature>
<protein>
    <submittedName>
        <fullName evidence="15">Calcrla protein</fullName>
    </submittedName>
</protein>
<comment type="subcellular location">
    <subcellularLocation>
        <location evidence="1">Cell membrane</location>
        <topology evidence="1">Multi-pass membrane protein</topology>
    </subcellularLocation>
</comment>
<dbReference type="InterPro" id="IPR036445">
    <property type="entry name" value="GPCR_2_extracell_dom_sf"/>
</dbReference>
<dbReference type="GO" id="GO:0007166">
    <property type="term" value="P:cell surface receptor signaling pathway"/>
    <property type="evidence" value="ECO:0007669"/>
    <property type="project" value="InterPro"/>
</dbReference>
<feature type="compositionally biased region" description="Basic and acidic residues" evidence="11">
    <location>
        <begin position="436"/>
        <end position="448"/>
    </location>
</feature>
<evidence type="ECO:0000256" key="12">
    <source>
        <dbReference type="SAM" id="Phobius"/>
    </source>
</evidence>
<feature type="transmembrane region" description="Helical" evidence="12">
    <location>
        <begin position="162"/>
        <end position="182"/>
    </location>
</feature>
<evidence type="ECO:0000313" key="15">
    <source>
        <dbReference type="EMBL" id="JAG81283.1"/>
    </source>
</evidence>
<dbReference type="GO" id="GO:0007188">
    <property type="term" value="P:adenylate cyclase-modulating G protein-coupled receptor signaling pathway"/>
    <property type="evidence" value="ECO:0007669"/>
    <property type="project" value="TreeGrafter"/>
</dbReference>
<dbReference type="SUPFAM" id="SSF111418">
    <property type="entry name" value="Hormone receptor domain"/>
    <property type="match status" value="1"/>
</dbReference>
<keyword evidence="5 12" id="KW-1133">Transmembrane helix</keyword>
<organism evidence="15">
    <name type="scientific">Fopius arisanus</name>
    <dbReference type="NCBI Taxonomy" id="64838"/>
    <lineage>
        <taxon>Eukaryota</taxon>
        <taxon>Metazoa</taxon>
        <taxon>Ecdysozoa</taxon>
        <taxon>Arthropoda</taxon>
        <taxon>Hexapoda</taxon>
        <taxon>Insecta</taxon>
        <taxon>Pterygota</taxon>
        <taxon>Neoptera</taxon>
        <taxon>Endopterygota</taxon>
        <taxon>Hymenoptera</taxon>
        <taxon>Apocrita</taxon>
        <taxon>Ichneumonoidea</taxon>
        <taxon>Braconidae</taxon>
        <taxon>Opiinae</taxon>
        <taxon>Fopius</taxon>
    </lineage>
</organism>
<reference evidence="15" key="1">
    <citation type="submission" date="2015-01" db="EMBL/GenBank/DDBJ databases">
        <title>Transcriptome Assembly of Fopius arisanus.</title>
        <authorList>
            <person name="Geib S."/>
        </authorList>
    </citation>
    <scope>NUCLEOTIDE SEQUENCE</scope>
</reference>
<keyword evidence="8" id="KW-0675">Receptor</keyword>
<dbReference type="EMBL" id="GBYB01011516">
    <property type="protein sequence ID" value="JAG81283.1"/>
    <property type="molecule type" value="Transcribed_RNA"/>
</dbReference>
<dbReference type="PROSITE" id="PS50261">
    <property type="entry name" value="G_PROTEIN_RECEP_F2_4"/>
    <property type="match status" value="1"/>
</dbReference>
<feature type="transmembrane region" description="Helical" evidence="12">
    <location>
        <begin position="238"/>
        <end position="257"/>
    </location>
</feature>
<accession>A0A0C9RV18</accession>
<keyword evidence="3" id="KW-1003">Cell membrane</keyword>
<dbReference type="Pfam" id="PF02793">
    <property type="entry name" value="HRM"/>
    <property type="match status" value="1"/>
</dbReference>
<evidence type="ECO:0000259" key="14">
    <source>
        <dbReference type="PROSITE" id="PS50261"/>
    </source>
</evidence>
<evidence type="ECO:0000256" key="5">
    <source>
        <dbReference type="ARBA" id="ARBA00022989"/>
    </source>
</evidence>
<feature type="transmembrane region" description="Helical" evidence="12">
    <location>
        <begin position="202"/>
        <end position="226"/>
    </location>
</feature>